<dbReference type="PROSITE" id="PS51635">
    <property type="entry name" value="PNPLA"/>
    <property type="match status" value="1"/>
</dbReference>
<evidence type="ECO:0000256" key="3">
    <source>
        <dbReference type="ARBA" id="ARBA00023098"/>
    </source>
</evidence>
<feature type="active site" description="Nucleophile" evidence="4">
    <location>
        <position position="39"/>
    </location>
</feature>
<evidence type="ECO:0000256" key="1">
    <source>
        <dbReference type="ARBA" id="ARBA00022801"/>
    </source>
</evidence>
<dbReference type="GO" id="GO:0016042">
    <property type="term" value="P:lipid catabolic process"/>
    <property type="evidence" value="ECO:0007669"/>
    <property type="project" value="UniProtKB-UniRule"/>
</dbReference>
<gene>
    <name evidence="7" type="ORF">SSE37_09468</name>
</gene>
<keyword evidence="2 4" id="KW-0442">Lipid degradation</keyword>
<dbReference type="GO" id="GO:0016787">
    <property type="term" value="F:hydrolase activity"/>
    <property type="evidence" value="ECO:0007669"/>
    <property type="project" value="UniProtKB-UniRule"/>
</dbReference>
<keyword evidence="1 4" id="KW-0378">Hydrolase</keyword>
<dbReference type="Pfam" id="PF01734">
    <property type="entry name" value="Patatin"/>
    <property type="match status" value="1"/>
</dbReference>
<dbReference type="SUPFAM" id="SSF52151">
    <property type="entry name" value="FabD/lysophospholipase-like"/>
    <property type="match status" value="1"/>
</dbReference>
<dbReference type="EMBL" id="AAYA01000023">
    <property type="protein sequence ID" value="EBA05774.1"/>
    <property type="molecule type" value="Genomic_DNA"/>
</dbReference>
<feature type="active site" description="Proton acceptor" evidence="4">
    <location>
        <position position="198"/>
    </location>
</feature>
<dbReference type="OrthoDB" id="5290098at2"/>
<organism evidence="7 8">
    <name type="scientific">Sagittula stellata (strain ATCC 700073 / DSM 11524 / E-37)</name>
    <dbReference type="NCBI Taxonomy" id="388399"/>
    <lineage>
        <taxon>Bacteria</taxon>
        <taxon>Pseudomonadati</taxon>
        <taxon>Pseudomonadota</taxon>
        <taxon>Alphaproteobacteria</taxon>
        <taxon>Rhodobacterales</taxon>
        <taxon>Roseobacteraceae</taxon>
        <taxon>Sagittula</taxon>
    </lineage>
</organism>
<dbReference type="InterPro" id="IPR002641">
    <property type="entry name" value="PNPLA_dom"/>
</dbReference>
<dbReference type="AlphaFoldDB" id="A3KAL0"/>
<evidence type="ECO:0000313" key="7">
    <source>
        <dbReference type="EMBL" id="EBA05774.1"/>
    </source>
</evidence>
<dbReference type="Pfam" id="PF12536">
    <property type="entry name" value="DUF3734"/>
    <property type="match status" value="1"/>
</dbReference>
<comment type="caution">
    <text evidence="7">The sequence shown here is derived from an EMBL/GenBank/DDBJ whole genome shotgun (WGS) entry which is preliminary data.</text>
</comment>
<dbReference type="Gene3D" id="3.40.1090.10">
    <property type="entry name" value="Cytosolic phospholipase A2 catalytic domain"/>
    <property type="match status" value="2"/>
</dbReference>
<keyword evidence="3 4" id="KW-0443">Lipid metabolism</keyword>
<reference evidence="7 8" key="1">
    <citation type="submission" date="2006-06" db="EMBL/GenBank/DDBJ databases">
        <authorList>
            <person name="Moran M.A."/>
            <person name="Ferriera S."/>
            <person name="Johnson J."/>
            <person name="Kravitz S."/>
            <person name="Beeson K."/>
            <person name="Sutton G."/>
            <person name="Rogers Y.-H."/>
            <person name="Friedman R."/>
            <person name="Frazier M."/>
            <person name="Venter J.C."/>
        </authorList>
    </citation>
    <scope>NUCLEOTIDE SEQUENCE [LARGE SCALE GENOMIC DNA]</scope>
    <source>
        <strain evidence="7 8">E-37</strain>
    </source>
</reference>
<dbReference type="PANTHER" id="PTHR14226">
    <property type="entry name" value="NEUROPATHY TARGET ESTERASE/SWISS CHEESE D.MELANOGASTER"/>
    <property type="match status" value="1"/>
</dbReference>
<sequence length="392" mass="43090">MACTILLLQGGGALGAYQCGAAEALAEAGEAPDWVAGISIGAINAAILAGNAPDRRMTALRTFWERITARQLWAENVSGWLAPRWLNLCSAATIVQTGAPGFFVPRWPSAAMRLPGTPGARSFYDTAPLRETLLELVDFDLLNDGPMRISVGAVNVESGNMTWFDSADMRLTVDHIMASGALPPGFPAVEIDGAHYWDGGMVSNTPLQYVLDVQDGSDDLTIWQVDLWSARGQLPDSVWASESREKDIRFSSRTRMVTDMMRERHAMHQAARRLARRLPEAMRDDPDLRNLMNGERDPHIAIAHLIYRQLPTENGTKDFEFSRRSMEGHWQAGARDTQRTLGHADWQRRGQGQEMIEVFDLSDPDSHSGHGAASQGLAVPEGSSHVATQPLH</sequence>
<name>A3KAL0_SAGS3</name>
<dbReference type="eggNOG" id="COG1752">
    <property type="taxonomic scope" value="Bacteria"/>
</dbReference>
<dbReference type="PANTHER" id="PTHR14226:SF57">
    <property type="entry name" value="BLR7027 PROTEIN"/>
    <property type="match status" value="1"/>
</dbReference>
<dbReference type="RefSeq" id="WP_005863789.1">
    <property type="nucleotide sequence ID" value="NZ_AAYA01000023.1"/>
</dbReference>
<proteinExistence type="predicted"/>
<dbReference type="Proteomes" id="UP000005713">
    <property type="component" value="Unassembled WGS sequence"/>
</dbReference>
<evidence type="ECO:0000313" key="8">
    <source>
        <dbReference type="Proteomes" id="UP000005713"/>
    </source>
</evidence>
<dbReference type="InterPro" id="IPR021095">
    <property type="entry name" value="DUF3734"/>
</dbReference>
<feature type="short sequence motif" description="DGA/G" evidence="4">
    <location>
        <begin position="198"/>
        <end position="200"/>
    </location>
</feature>
<feature type="region of interest" description="Disordered" evidence="5">
    <location>
        <begin position="361"/>
        <end position="392"/>
    </location>
</feature>
<accession>A3KAL0</accession>
<evidence type="ECO:0000256" key="4">
    <source>
        <dbReference type="PROSITE-ProRule" id="PRU01161"/>
    </source>
</evidence>
<keyword evidence="8" id="KW-1185">Reference proteome</keyword>
<evidence type="ECO:0000256" key="5">
    <source>
        <dbReference type="SAM" id="MobiDB-lite"/>
    </source>
</evidence>
<dbReference type="InterPro" id="IPR050301">
    <property type="entry name" value="NTE"/>
</dbReference>
<dbReference type="InterPro" id="IPR016035">
    <property type="entry name" value="Acyl_Trfase/lysoPLipase"/>
</dbReference>
<feature type="short sequence motif" description="GXSXG" evidence="4">
    <location>
        <begin position="37"/>
        <end position="41"/>
    </location>
</feature>
<protein>
    <recommendedName>
        <fullName evidence="6">PNPLA domain-containing protein</fullName>
    </recommendedName>
</protein>
<feature type="domain" description="PNPLA" evidence="6">
    <location>
        <begin position="6"/>
        <end position="211"/>
    </location>
</feature>
<evidence type="ECO:0000259" key="6">
    <source>
        <dbReference type="PROSITE" id="PS51635"/>
    </source>
</evidence>
<feature type="short sequence motif" description="GXGXXG" evidence="4">
    <location>
        <begin position="10"/>
        <end position="15"/>
    </location>
</feature>
<evidence type="ECO:0000256" key="2">
    <source>
        <dbReference type="ARBA" id="ARBA00022963"/>
    </source>
</evidence>